<evidence type="ECO:0000313" key="2">
    <source>
        <dbReference type="Proteomes" id="UP000000268"/>
    </source>
</evidence>
<dbReference type="Proteomes" id="UP000000268">
    <property type="component" value="Chromosome"/>
</dbReference>
<accession>B0C5C7</accession>
<keyword evidence="2" id="KW-1185">Reference proteome</keyword>
<gene>
    <name evidence="1" type="ordered locus">AM1_1333</name>
</gene>
<name>B0C5C7_ACAM1</name>
<dbReference type="HOGENOM" id="CLU_3210968_0_0_3"/>
<sequence>MARIAISRVETSIMLGRPPSRPLARAAFNPVGNLKLLSCTSAFG</sequence>
<dbReference type="KEGG" id="amr:AM1_1333"/>
<reference evidence="1 2" key="1">
    <citation type="journal article" date="2008" name="Proc. Natl. Acad. Sci. U.S.A.">
        <title>Niche adaptation and genome expansion in the chlorophyll d-producing cyanobacterium Acaryochloris marina.</title>
        <authorList>
            <person name="Swingley W.D."/>
            <person name="Chen M."/>
            <person name="Cheung P.C."/>
            <person name="Conrad A.L."/>
            <person name="Dejesa L.C."/>
            <person name="Hao J."/>
            <person name="Honchak B.M."/>
            <person name="Karbach L.E."/>
            <person name="Kurdoglu A."/>
            <person name="Lahiri S."/>
            <person name="Mastrian S.D."/>
            <person name="Miyashita H."/>
            <person name="Page L."/>
            <person name="Ramakrishna P."/>
            <person name="Satoh S."/>
            <person name="Sattley W.M."/>
            <person name="Shimada Y."/>
            <person name="Taylor H.L."/>
            <person name="Tomo T."/>
            <person name="Tsuchiya T."/>
            <person name="Wang Z.T."/>
            <person name="Raymond J."/>
            <person name="Mimuro M."/>
            <person name="Blankenship R.E."/>
            <person name="Touchman J.W."/>
        </authorList>
    </citation>
    <scope>NUCLEOTIDE SEQUENCE [LARGE SCALE GENOMIC DNA]</scope>
    <source>
        <strain evidence="2">MBIC 11017</strain>
    </source>
</reference>
<organism evidence="1 2">
    <name type="scientific">Acaryochloris marina (strain MBIC 11017)</name>
    <dbReference type="NCBI Taxonomy" id="329726"/>
    <lineage>
        <taxon>Bacteria</taxon>
        <taxon>Bacillati</taxon>
        <taxon>Cyanobacteriota</taxon>
        <taxon>Cyanophyceae</taxon>
        <taxon>Acaryochloridales</taxon>
        <taxon>Acaryochloridaceae</taxon>
        <taxon>Acaryochloris</taxon>
    </lineage>
</organism>
<evidence type="ECO:0000313" key="1">
    <source>
        <dbReference type="EMBL" id="ABW26367.1"/>
    </source>
</evidence>
<dbReference type="EMBL" id="CP000828">
    <property type="protein sequence ID" value="ABW26367.1"/>
    <property type="molecule type" value="Genomic_DNA"/>
</dbReference>
<protein>
    <submittedName>
        <fullName evidence="1">Uncharacterized protein</fullName>
    </submittedName>
</protein>
<proteinExistence type="predicted"/>
<dbReference type="AlphaFoldDB" id="B0C5C7"/>